<keyword evidence="3" id="KW-1185">Reference proteome</keyword>
<dbReference type="Proteomes" id="UP000015106">
    <property type="component" value="Chromosome 2"/>
</dbReference>
<sequence length="277" mass="29525">MEQLATHSERHIGAFPVLQHVPEILVQIRRRNHDRIGLDVLGAGLFGDGEQAPDGEAVVLEERRALDLGLLDELDEAPIVTRRRECVLHVGVGYLGQPAVVLDQVEGEPGPDVLFAAEVVEEGGGVAEAVGGGAVRVEPDGPVEAADGEGAGADEAADAHAVEQRVARDPEVVDGGDRVRHAHRRRLGQAVARRDGGEFAVITHGRRSRGRQADDYQRRGFWRLESTRALQGRADRSRWPQRRAPAADRRASGETTIGGPVGGGSGEVGAEVNPPPA</sequence>
<dbReference type="AlphaFoldDB" id="A0A8R7TMN9"/>
<proteinExistence type="predicted"/>
<gene>
    <name evidence="2" type="primary">LOC125539780</name>
</gene>
<accession>A0A8R7TMN9</accession>
<dbReference type="Gramene" id="TuG1812G0200005198.01.T01">
    <property type="protein sequence ID" value="TuG1812G0200005198.01.T01.cds396110"/>
    <property type="gene ID" value="TuG1812G0200005198.01"/>
</dbReference>
<reference evidence="2" key="3">
    <citation type="submission" date="2022-06" db="UniProtKB">
        <authorList>
            <consortium name="EnsemblPlants"/>
        </authorList>
    </citation>
    <scope>IDENTIFICATION</scope>
</reference>
<name>A0A8R7TMN9_TRIUA</name>
<protein>
    <submittedName>
        <fullName evidence="2">Uncharacterized protein</fullName>
    </submittedName>
</protein>
<organism evidence="2 3">
    <name type="scientific">Triticum urartu</name>
    <name type="common">Red wild einkorn</name>
    <name type="synonym">Crithodium urartu</name>
    <dbReference type="NCBI Taxonomy" id="4572"/>
    <lineage>
        <taxon>Eukaryota</taxon>
        <taxon>Viridiplantae</taxon>
        <taxon>Streptophyta</taxon>
        <taxon>Embryophyta</taxon>
        <taxon>Tracheophyta</taxon>
        <taxon>Spermatophyta</taxon>
        <taxon>Magnoliopsida</taxon>
        <taxon>Liliopsida</taxon>
        <taxon>Poales</taxon>
        <taxon>Poaceae</taxon>
        <taxon>BOP clade</taxon>
        <taxon>Pooideae</taxon>
        <taxon>Triticodae</taxon>
        <taxon>Triticeae</taxon>
        <taxon>Triticinae</taxon>
        <taxon>Triticum</taxon>
    </lineage>
</organism>
<reference evidence="3" key="1">
    <citation type="journal article" date="2013" name="Nature">
        <title>Draft genome of the wheat A-genome progenitor Triticum urartu.</title>
        <authorList>
            <person name="Ling H.Q."/>
            <person name="Zhao S."/>
            <person name="Liu D."/>
            <person name="Wang J."/>
            <person name="Sun H."/>
            <person name="Zhang C."/>
            <person name="Fan H."/>
            <person name="Li D."/>
            <person name="Dong L."/>
            <person name="Tao Y."/>
            <person name="Gao C."/>
            <person name="Wu H."/>
            <person name="Li Y."/>
            <person name="Cui Y."/>
            <person name="Guo X."/>
            <person name="Zheng S."/>
            <person name="Wang B."/>
            <person name="Yu K."/>
            <person name="Liang Q."/>
            <person name="Yang W."/>
            <person name="Lou X."/>
            <person name="Chen J."/>
            <person name="Feng M."/>
            <person name="Jian J."/>
            <person name="Zhang X."/>
            <person name="Luo G."/>
            <person name="Jiang Y."/>
            <person name="Liu J."/>
            <person name="Wang Z."/>
            <person name="Sha Y."/>
            <person name="Zhang B."/>
            <person name="Wu H."/>
            <person name="Tang D."/>
            <person name="Shen Q."/>
            <person name="Xue P."/>
            <person name="Zou S."/>
            <person name="Wang X."/>
            <person name="Liu X."/>
            <person name="Wang F."/>
            <person name="Yang Y."/>
            <person name="An X."/>
            <person name="Dong Z."/>
            <person name="Zhang K."/>
            <person name="Zhang X."/>
            <person name="Luo M.C."/>
            <person name="Dvorak J."/>
            <person name="Tong Y."/>
            <person name="Wang J."/>
            <person name="Yang H."/>
            <person name="Li Z."/>
            <person name="Wang D."/>
            <person name="Zhang A."/>
            <person name="Wang J."/>
        </authorList>
    </citation>
    <scope>NUCLEOTIDE SEQUENCE</scope>
    <source>
        <strain evidence="3">cv. G1812</strain>
    </source>
</reference>
<reference evidence="2" key="2">
    <citation type="submission" date="2018-03" db="EMBL/GenBank/DDBJ databases">
        <title>The Triticum urartu genome reveals the dynamic nature of wheat genome evolution.</title>
        <authorList>
            <person name="Ling H."/>
            <person name="Ma B."/>
            <person name="Shi X."/>
            <person name="Liu H."/>
            <person name="Dong L."/>
            <person name="Sun H."/>
            <person name="Cao Y."/>
            <person name="Gao Q."/>
            <person name="Zheng S."/>
            <person name="Li Y."/>
            <person name="Yu Y."/>
            <person name="Du H."/>
            <person name="Qi M."/>
            <person name="Li Y."/>
            <person name="Yu H."/>
            <person name="Cui Y."/>
            <person name="Wang N."/>
            <person name="Chen C."/>
            <person name="Wu H."/>
            <person name="Zhao Y."/>
            <person name="Zhang J."/>
            <person name="Li Y."/>
            <person name="Zhou W."/>
            <person name="Zhang B."/>
            <person name="Hu W."/>
            <person name="Eijk M."/>
            <person name="Tang J."/>
            <person name="Witsenboer H."/>
            <person name="Zhao S."/>
            <person name="Li Z."/>
            <person name="Zhang A."/>
            <person name="Wang D."/>
            <person name="Liang C."/>
        </authorList>
    </citation>
    <scope>NUCLEOTIDE SEQUENCE [LARGE SCALE GENOMIC DNA]</scope>
    <source>
        <strain evidence="2">cv. G1812</strain>
    </source>
</reference>
<evidence type="ECO:0000313" key="2">
    <source>
        <dbReference type="EnsemblPlants" id="TuG1812G0200005198.01.T01.cds396110"/>
    </source>
</evidence>
<evidence type="ECO:0000313" key="3">
    <source>
        <dbReference type="Proteomes" id="UP000015106"/>
    </source>
</evidence>
<feature type="region of interest" description="Disordered" evidence="1">
    <location>
        <begin position="230"/>
        <end position="277"/>
    </location>
</feature>
<dbReference type="EnsemblPlants" id="TuG1812G0200005198.01.T01">
    <property type="protein sequence ID" value="TuG1812G0200005198.01.T01.cds396110"/>
    <property type="gene ID" value="TuG1812G0200005198.01"/>
</dbReference>
<evidence type="ECO:0000256" key="1">
    <source>
        <dbReference type="SAM" id="MobiDB-lite"/>
    </source>
</evidence>